<dbReference type="InterPro" id="IPR008984">
    <property type="entry name" value="SMAD_FHA_dom_sf"/>
</dbReference>
<organism evidence="7 8">
    <name type="scientific">Effrenium voratum</name>
    <dbReference type="NCBI Taxonomy" id="2562239"/>
    <lineage>
        <taxon>Eukaryota</taxon>
        <taxon>Sar</taxon>
        <taxon>Alveolata</taxon>
        <taxon>Dinophyceae</taxon>
        <taxon>Suessiales</taxon>
        <taxon>Symbiodiniaceae</taxon>
        <taxon>Effrenium</taxon>
    </lineage>
</organism>
<dbReference type="Pfam" id="PF00498">
    <property type="entry name" value="FHA"/>
    <property type="match status" value="1"/>
</dbReference>
<keyword evidence="8" id="KW-1185">Reference proteome</keyword>
<feature type="region of interest" description="Disordered" evidence="5">
    <location>
        <begin position="585"/>
        <end position="607"/>
    </location>
</feature>
<dbReference type="InterPro" id="IPR001525">
    <property type="entry name" value="C5_MeTfrase"/>
</dbReference>
<dbReference type="Gene3D" id="3.40.50.150">
    <property type="entry name" value="Vaccinia Virus protein VP39"/>
    <property type="match status" value="1"/>
</dbReference>
<dbReference type="SMART" id="SM00240">
    <property type="entry name" value="FHA"/>
    <property type="match status" value="1"/>
</dbReference>
<dbReference type="SUPFAM" id="SSF53335">
    <property type="entry name" value="S-adenosyl-L-methionine-dependent methyltransferases"/>
    <property type="match status" value="1"/>
</dbReference>
<evidence type="ECO:0000256" key="2">
    <source>
        <dbReference type="ARBA" id="ARBA00022679"/>
    </source>
</evidence>
<evidence type="ECO:0000256" key="1">
    <source>
        <dbReference type="ARBA" id="ARBA00022603"/>
    </source>
</evidence>
<evidence type="ECO:0000256" key="3">
    <source>
        <dbReference type="ARBA" id="ARBA00022691"/>
    </source>
</evidence>
<dbReference type="GO" id="GO:0008168">
    <property type="term" value="F:methyltransferase activity"/>
    <property type="evidence" value="ECO:0007669"/>
    <property type="project" value="UniProtKB-KW"/>
</dbReference>
<dbReference type="PANTHER" id="PTHR46098">
    <property type="entry name" value="TRNA (CYTOSINE(38)-C(5))-METHYLTRANSFERASE"/>
    <property type="match status" value="1"/>
</dbReference>
<dbReference type="GO" id="GO:0032259">
    <property type="term" value="P:methylation"/>
    <property type="evidence" value="ECO:0007669"/>
    <property type="project" value="UniProtKB-KW"/>
</dbReference>
<dbReference type="SUPFAM" id="SSF49879">
    <property type="entry name" value="SMAD/FHA domain"/>
    <property type="match status" value="1"/>
</dbReference>
<dbReference type="PANTHER" id="PTHR46098:SF1">
    <property type="entry name" value="TRNA (CYTOSINE(38)-C(5))-METHYLTRANSFERASE"/>
    <property type="match status" value="1"/>
</dbReference>
<accession>A0AA36N7H5</accession>
<comment type="caution">
    <text evidence="7">The sequence shown here is derived from an EMBL/GenBank/DDBJ whole genome shotgun (WGS) entry which is preliminary data.</text>
</comment>
<evidence type="ECO:0000256" key="5">
    <source>
        <dbReference type="SAM" id="MobiDB-lite"/>
    </source>
</evidence>
<dbReference type="CDD" id="cd00060">
    <property type="entry name" value="FHA"/>
    <property type="match status" value="1"/>
</dbReference>
<feature type="region of interest" description="Disordered" evidence="5">
    <location>
        <begin position="1"/>
        <end position="20"/>
    </location>
</feature>
<dbReference type="Proteomes" id="UP001178507">
    <property type="component" value="Unassembled WGS sequence"/>
</dbReference>
<dbReference type="PROSITE" id="PS00094">
    <property type="entry name" value="C5_MTASE_1"/>
    <property type="match status" value="1"/>
</dbReference>
<evidence type="ECO:0000256" key="4">
    <source>
        <dbReference type="PROSITE-ProRule" id="PRU01016"/>
    </source>
</evidence>
<feature type="domain" description="FHA" evidence="6">
    <location>
        <begin position="469"/>
        <end position="527"/>
    </location>
</feature>
<reference evidence="7" key="1">
    <citation type="submission" date="2023-08" db="EMBL/GenBank/DDBJ databases">
        <authorList>
            <person name="Chen Y."/>
            <person name="Shah S."/>
            <person name="Dougan E. K."/>
            <person name="Thang M."/>
            <person name="Chan C."/>
        </authorList>
    </citation>
    <scope>NUCLEOTIDE SEQUENCE</scope>
</reference>
<dbReference type="AlphaFoldDB" id="A0AA36N7H5"/>
<dbReference type="InterPro" id="IPR050750">
    <property type="entry name" value="C5-MTase"/>
</dbReference>
<dbReference type="Gene3D" id="2.60.200.20">
    <property type="match status" value="1"/>
</dbReference>
<dbReference type="PROSITE" id="PS51679">
    <property type="entry name" value="SAM_MT_C5"/>
    <property type="match status" value="1"/>
</dbReference>
<feature type="active site" evidence="4">
    <location>
        <position position="134"/>
    </location>
</feature>
<comment type="similarity">
    <text evidence="4">Belongs to the class I-like SAM-binding methyltransferase superfamily. C5-methyltransferase family.</text>
</comment>
<dbReference type="PROSITE" id="PS50006">
    <property type="entry name" value="FHA_DOMAIN"/>
    <property type="match status" value="1"/>
</dbReference>
<proteinExistence type="inferred from homology"/>
<feature type="compositionally biased region" description="Polar residues" evidence="5">
    <location>
        <begin position="7"/>
        <end position="20"/>
    </location>
</feature>
<sequence>MEPNAGVQKQPSGSSWENALQSLPAPPQDWVAQVHGQLAGLAEIVDAINSQRRRPLRFATPCAGFEAPYFALRQLGIQNFEQTFVVDVASHASKFCRNMRHAKKTWLGPAEGDLLRLDLSHFPSADILVAGPPCPPWSKQGTRRCSKDPRAEVFWRVIELIAELAGRLGDDALRCFILENVEGIKMEDSHGSRGIDEVMRRLRAAAPAFKIRVYDMNSQDYSLPQSRARVYIVGVHRSLEVRGRSFCTPPKHAVCPRLEEWLVPMGKVPEGFLQVPERLRDKKRKWAAWEPNWKVACADIDRDVDSGFSKLRFDGLLGTITAQFRSWLWIRQSAQEGVRVSQRSVMPVELLHLQGFPARKLVFARRDPLLAKALQGLSDKEVVLGAGNAMSVPVIGSVLADIFVKTLVGRLDAATEVSDSEDLEDGPDVATSFPRFKCGCWLHLRTLPSGPEAPAGAVSVHSGRRSEKLLLGRDPRRAAGLLEAEQAQEASVISRVHAEIIPGQKPGEAYLRDLGSTNGSWVVGRGRVSPDDVEGEALASGDAISLGVDPVTWQGAEGSRDFRFLFFVEMPARSLPAVGAVAPKAGSPGPKVAAGSPASEPEPEEELPTAAAVIAALDEEEQQNVVWSRRVCAFLASSVVMLEWLLQLCVIPGLFKKEAMQATRSERRVMVADEVQEYIEVDLHFSAPVYVNSCQQRQAMYVAEALRCASCPAACTLSAAFSRFPYVPDLLPKLQSEPECICGISYEEMQLRVQAWPGDQGFATLTDRRPAFIHGVADSREMYGAAIWKFDALLANIKCPNEANMTPALARIRRFGLNGPPLDNSLLWLRRVETAFGVEDIDRLLGNASKSYSSRRAVFLLPLRRTRNGRTRQLGLTLEELAPCRLELPFLVGPNGEPAESVPSIGAIEEKRWPCKTEEVDAVHRQMKAVMEKVKTAGRQTGHCVSDWRTTFPARGSGGPGGTSGQGYVWGVETGQNQSYQYSPYTDTLDQRHRKVGVLAYRRDFVDPRMEDGMPCNVYRWQLRLRAHNMRERSVAYTATDAVNGCWTIMEHSLRFQTRSVLVDSQSCTRDPEDNAFFFDPCCNLQRLRRLGGIIQKQL</sequence>
<dbReference type="InterPro" id="IPR000253">
    <property type="entry name" value="FHA_dom"/>
</dbReference>
<evidence type="ECO:0000313" key="8">
    <source>
        <dbReference type="Proteomes" id="UP001178507"/>
    </source>
</evidence>
<name>A0AA36N7H5_9DINO</name>
<dbReference type="EMBL" id="CAUJNA010003168">
    <property type="protein sequence ID" value="CAJ1395464.1"/>
    <property type="molecule type" value="Genomic_DNA"/>
</dbReference>
<dbReference type="InterPro" id="IPR029063">
    <property type="entry name" value="SAM-dependent_MTases_sf"/>
</dbReference>
<keyword evidence="2 4" id="KW-0808">Transferase</keyword>
<evidence type="ECO:0000259" key="6">
    <source>
        <dbReference type="PROSITE" id="PS50006"/>
    </source>
</evidence>
<dbReference type="InterPro" id="IPR018117">
    <property type="entry name" value="C5_DNA_meth_AS"/>
</dbReference>
<evidence type="ECO:0000313" key="7">
    <source>
        <dbReference type="EMBL" id="CAJ1395464.1"/>
    </source>
</evidence>
<keyword evidence="1 4" id="KW-0489">Methyltransferase</keyword>
<gene>
    <name evidence="7" type="ORF">EVOR1521_LOCUS19891</name>
</gene>
<dbReference type="Pfam" id="PF00145">
    <property type="entry name" value="DNA_methylase"/>
    <property type="match status" value="1"/>
</dbReference>
<keyword evidence="3 4" id="KW-0949">S-adenosyl-L-methionine</keyword>
<protein>
    <recommendedName>
        <fullName evidence="6">FHA domain-containing protein</fullName>
    </recommendedName>
</protein>